<evidence type="ECO:0000313" key="6">
    <source>
        <dbReference type="Proteomes" id="UP001153678"/>
    </source>
</evidence>
<dbReference type="InterPro" id="IPR027377">
    <property type="entry name" value="ZAR1/RTP1-5-like_Znf-3CxxC"/>
</dbReference>
<sequence length="439" mass="51468">MGQTVSSILKEVKDDENMTTFLERRNKATSPYYDSYNTRKASFTTNPQGTTASSINHSLNMGQKLSSNSLDEITTRFNQMNFEKEEEEEKKFYLTRRQYTFGDALSAGKIQKETTYNGSGSQCKIVFVKESFPSLPQSEKRTTLEKKEETAPFLQPYNVVAQTGKKKETIPFIQPYNTVAQSEKKEETTPFLQPYNTFAQRTTSLMSEGTIFPLYRSSYKRYESMTTKEKQEKKGRDILKILHHLVSILRDNNKGEIYGFWQCEIRENDDPESEEKLSLDHLQKCLKNTPKGIYDIFNKNCNACKKEHLITSFRKYIRPIYLNDGPDLEIICHLLWNDHYRVYGEFKCPNCWKKWRSAYIWISFRKFIEKIPGPRLCKDEYYMQNCKKCKAGENDDSFILHYEPLQTSGSVKPHKRELCAKCQNREYCRQTGDYLGKNH</sequence>
<keyword evidence="3" id="KW-0862">Zinc</keyword>
<accession>A0A9W4WT68</accession>
<proteinExistence type="predicted"/>
<evidence type="ECO:0000259" key="4">
    <source>
        <dbReference type="SMART" id="SM01328"/>
    </source>
</evidence>
<dbReference type="GO" id="GO:0008270">
    <property type="term" value="F:zinc ion binding"/>
    <property type="evidence" value="ECO:0007669"/>
    <property type="project" value="UniProtKB-KW"/>
</dbReference>
<dbReference type="OrthoDB" id="10038672at2759"/>
<dbReference type="SMART" id="SM01328">
    <property type="entry name" value="zf-3CxxC"/>
    <property type="match status" value="1"/>
</dbReference>
<comment type="caution">
    <text evidence="5">The sequence shown here is derived from an EMBL/GenBank/DDBJ whole genome shotgun (WGS) entry which is preliminary data.</text>
</comment>
<evidence type="ECO:0000256" key="3">
    <source>
        <dbReference type="ARBA" id="ARBA00022833"/>
    </source>
</evidence>
<dbReference type="Proteomes" id="UP001153678">
    <property type="component" value="Unassembled WGS sequence"/>
</dbReference>
<feature type="domain" description="3CxxC-type" evidence="4">
    <location>
        <begin position="341"/>
        <end position="425"/>
    </location>
</feature>
<keyword evidence="1" id="KW-0479">Metal-binding</keyword>
<keyword evidence="2" id="KW-0863">Zinc-finger</keyword>
<organism evidence="5 6">
    <name type="scientific">Funneliformis geosporum</name>
    <dbReference type="NCBI Taxonomy" id="1117311"/>
    <lineage>
        <taxon>Eukaryota</taxon>
        <taxon>Fungi</taxon>
        <taxon>Fungi incertae sedis</taxon>
        <taxon>Mucoromycota</taxon>
        <taxon>Glomeromycotina</taxon>
        <taxon>Glomeromycetes</taxon>
        <taxon>Glomerales</taxon>
        <taxon>Glomeraceae</taxon>
        <taxon>Funneliformis</taxon>
    </lineage>
</organism>
<evidence type="ECO:0000256" key="2">
    <source>
        <dbReference type="ARBA" id="ARBA00022771"/>
    </source>
</evidence>
<name>A0A9W4WT68_9GLOM</name>
<keyword evidence="6" id="KW-1185">Reference proteome</keyword>
<gene>
    <name evidence="5" type="ORF">FWILDA_LOCUS7820</name>
</gene>
<dbReference type="Pfam" id="PF13695">
    <property type="entry name" value="Zn_ribbon_3CxxC"/>
    <property type="match status" value="1"/>
</dbReference>
<reference evidence="5" key="1">
    <citation type="submission" date="2022-08" db="EMBL/GenBank/DDBJ databases">
        <authorList>
            <person name="Kallberg Y."/>
            <person name="Tangrot J."/>
            <person name="Rosling A."/>
        </authorList>
    </citation>
    <scope>NUCLEOTIDE SEQUENCE</scope>
    <source>
        <strain evidence="5">Wild A</strain>
    </source>
</reference>
<dbReference type="AlphaFoldDB" id="A0A9W4WT68"/>
<evidence type="ECO:0000256" key="1">
    <source>
        <dbReference type="ARBA" id="ARBA00022723"/>
    </source>
</evidence>
<dbReference type="EMBL" id="CAMKVN010001577">
    <property type="protein sequence ID" value="CAI2176911.1"/>
    <property type="molecule type" value="Genomic_DNA"/>
</dbReference>
<protein>
    <submittedName>
        <fullName evidence="5">1463_t:CDS:1</fullName>
    </submittedName>
</protein>
<evidence type="ECO:0000313" key="5">
    <source>
        <dbReference type="EMBL" id="CAI2176911.1"/>
    </source>
</evidence>